<dbReference type="CDD" id="cd05008">
    <property type="entry name" value="SIS_GlmS_GlmD_1"/>
    <property type="match status" value="1"/>
</dbReference>
<dbReference type="GO" id="GO:0006002">
    <property type="term" value="P:fructose 6-phosphate metabolic process"/>
    <property type="evidence" value="ECO:0007669"/>
    <property type="project" value="TreeGrafter"/>
</dbReference>
<dbReference type="GO" id="GO:0004360">
    <property type="term" value="F:glutamine-fructose-6-phosphate transaminase (isomerizing) activity"/>
    <property type="evidence" value="ECO:0007669"/>
    <property type="project" value="TreeGrafter"/>
</dbReference>
<keyword evidence="4" id="KW-1185">Reference proteome</keyword>
<dbReference type="InterPro" id="IPR035466">
    <property type="entry name" value="GlmS/AgaS_SIS"/>
</dbReference>
<keyword evidence="1" id="KW-0677">Repeat</keyword>
<name>A0A1M5T5K0_9FIRM</name>
<evidence type="ECO:0000313" key="3">
    <source>
        <dbReference type="EMBL" id="SHH46019.1"/>
    </source>
</evidence>
<dbReference type="GO" id="GO:0006487">
    <property type="term" value="P:protein N-linked glycosylation"/>
    <property type="evidence" value="ECO:0007669"/>
    <property type="project" value="TreeGrafter"/>
</dbReference>
<proteinExistence type="predicted"/>
<evidence type="ECO:0000259" key="2">
    <source>
        <dbReference type="PROSITE" id="PS51464"/>
    </source>
</evidence>
<organism evidence="3 4">
    <name type="scientific">Sporanaerobacter acetigenes DSM 13106</name>
    <dbReference type="NCBI Taxonomy" id="1123281"/>
    <lineage>
        <taxon>Bacteria</taxon>
        <taxon>Bacillati</taxon>
        <taxon>Bacillota</taxon>
        <taxon>Tissierellia</taxon>
        <taxon>Tissierellales</taxon>
        <taxon>Sporanaerobacteraceae</taxon>
        <taxon>Sporanaerobacter</taxon>
    </lineage>
</organism>
<sequence>MKSKSIMWEYIEETPSVLENIVKNKDIEEIVDEIEAEKIREIIFVASGSSLNICYISKHFYEEYANIRTRQYTPQEFEELDLNLFDIDTTLIVAISQTGTSTGTVNGILKAHKYHFKVLALSENVNSPVCKESDYFVKFDCGQENSNAKTKGYSSSLLKLYLLALELGMKKKTIETNLYDEIMDEIRSSIGNIEDNVKNTIVWLEGNKEWAKIDHFLIIGHGPNFGTAMEGMLKIMETLCIPATFCDIGEFSHGIHRMIAHDSNLILLKISDDKFNEYEKIEEYFKDKVNHMLVIEANNESIQDENKIQVNYYPYTKSSINISVCIQAIATYLPEVLGLDPNRQANDSFTKLANTRVE</sequence>
<dbReference type="GO" id="GO:0097367">
    <property type="term" value="F:carbohydrate derivative binding"/>
    <property type="evidence" value="ECO:0007669"/>
    <property type="project" value="InterPro"/>
</dbReference>
<dbReference type="EMBL" id="FQXR01000002">
    <property type="protein sequence ID" value="SHH46019.1"/>
    <property type="molecule type" value="Genomic_DNA"/>
</dbReference>
<dbReference type="InterPro" id="IPR001347">
    <property type="entry name" value="SIS_dom"/>
</dbReference>
<dbReference type="STRING" id="1123281.SAMN02745180_00379"/>
<dbReference type="OrthoDB" id="5150296at2"/>
<feature type="domain" description="SIS" evidence="2">
    <location>
        <begin position="30"/>
        <end position="173"/>
    </location>
</feature>
<dbReference type="SUPFAM" id="SSF53697">
    <property type="entry name" value="SIS domain"/>
    <property type="match status" value="1"/>
</dbReference>
<reference evidence="3 4" key="1">
    <citation type="submission" date="2016-11" db="EMBL/GenBank/DDBJ databases">
        <authorList>
            <person name="Jaros S."/>
            <person name="Januszkiewicz K."/>
            <person name="Wedrychowicz H."/>
        </authorList>
    </citation>
    <scope>NUCLEOTIDE SEQUENCE [LARGE SCALE GENOMIC DNA]</scope>
    <source>
        <strain evidence="3 4">DSM 13106</strain>
    </source>
</reference>
<dbReference type="PANTHER" id="PTHR10937">
    <property type="entry name" value="GLUCOSAMINE--FRUCTOSE-6-PHOSPHATE AMINOTRANSFERASE, ISOMERIZING"/>
    <property type="match status" value="1"/>
</dbReference>
<evidence type="ECO:0000256" key="1">
    <source>
        <dbReference type="ARBA" id="ARBA00022737"/>
    </source>
</evidence>
<dbReference type="PROSITE" id="PS51464">
    <property type="entry name" value="SIS"/>
    <property type="match status" value="1"/>
</dbReference>
<dbReference type="InterPro" id="IPR046348">
    <property type="entry name" value="SIS_dom_sf"/>
</dbReference>
<gene>
    <name evidence="3" type="ORF">SAMN02745180_00379</name>
</gene>
<dbReference type="RefSeq" id="WP_072742823.1">
    <property type="nucleotide sequence ID" value="NZ_FQXR01000002.1"/>
</dbReference>
<dbReference type="Proteomes" id="UP000184389">
    <property type="component" value="Unassembled WGS sequence"/>
</dbReference>
<dbReference type="GO" id="GO:0006047">
    <property type="term" value="P:UDP-N-acetylglucosamine metabolic process"/>
    <property type="evidence" value="ECO:0007669"/>
    <property type="project" value="TreeGrafter"/>
</dbReference>
<dbReference type="Pfam" id="PF01380">
    <property type="entry name" value="SIS"/>
    <property type="match status" value="2"/>
</dbReference>
<accession>A0A1M5T5K0</accession>
<protein>
    <submittedName>
        <fullName evidence="3">SIS domain-containing protein</fullName>
    </submittedName>
</protein>
<dbReference type="PANTHER" id="PTHR10937:SF17">
    <property type="entry name" value="GLUCOSAMINE-FRUCTOSE-6-PHOSPHATE AMINOTRANSFERASE"/>
    <property type="match status" value="1"/>
</dbReference>
<dbReference type="Gene3D" id="3.40.50.10490">
    <property type="entry name" value="Glucose-6-phosphate isomerase like protein, domain 1"/>
    <property type="match status" value="2"/>
</dbReference>
<evidence type="ECO:0000313" key="4">
    <source>
        <dbReference type="Proteomes" id="UP000184389"/>
    </source>
</evidence>
<dbReference type="AlphaFoldDB" id="A0A1M5T5K0"/>